<dbReference type="Proteomes" id="UP001341840">
    <property type="component" value="Unassembled WGS sequence"/>
</dbReference>
<evidence type="ECO:0000256" key="1">
    <source>
        <dbReference type="SAM" id="Phobius"/>
    </source>
</evidence>
<keyword evidence="1" id="KW-1133">Transmembrane helix</keyword>
<reference evidence="2 3" key="1">
    <citation type="journal article" date="2023" name="Plants (Basel)">
        <title>Bridging the Gap: Combining Genomics and Transcriptomics Approaches to Understand Stylosanthes scabra, an Orphan Legume from the Brazilian Caatinga.</title>
        <authorList>
            <person name="Ferreira-Neto J.R.C."/>
            <person name="da Silva M.D."/>
            <person name="Binneck E."/>
            <person name="de Melo N.F."/>
            <person name="da Silva R.H."/>
            <person name="de Melo A.L.T.M."/>
            <person name="Pandolfi V."/>
            <person name="Bustamante F.O."/>
            <person name="Brasileiro-Vidal A.C."/>
            <person name="Benko-Iseppon A.M."/>
        </authorList>
    </citation>
    <scope>NUCLEOTIDE SEQUENCE [LARGE SCALE GENOMIC DNA]</scope>
    <source>
        <tissue evidence="2">Leaves</tissue>
    </source>
</reference>
<dbReference type="EMBL" id="JASCZI010030214">
    <property type="protein sequence ID" value="MED6118505.1"/>
    <property type="molecule type" value="Genomic_DNA"/>
</dbReference>
<keyword evidence="1" id="KW-0472">Membrane</keyword>
<protein>
    <submittedName>
        <fullName evidence="2">Uncharacterized protein</fullName>
    </submittedName>
</protein>
<organism evidence="2 3">
    <name type="scientific">Stylosanthes scabra</name>
    <dbReference type="NCBI Taxonomy" id="79078"/>
    <lineage>
        <taxon>Eukaryota</taxon>
        <taxon>Viridiplantae</taxon>
        <taxon>Streptophyta</taxon>
        <taxon>Embryophyta</taxon>
        <taxon>Tracheophyta</taxon>
        <taxon>Spermatophyta</taxon>
        <taxon>Magnoliopsida</taxon>
        <taxon>eudicotyledons</taxon>
        <taxon>Gunneridae</taxon>
        <taxon>Pentapetalae</taxon>
        <taxon>rosids</taxon>
        <taxon>fabids</taxon>
        <taxon>Fabales</taxon>
        <taxon>Fabaceae</taxon>
        <taxon>Papilionoideae</taxon>
        <taxon>50 kb inversion clade</taxon>
        <taxon>dalbergioids sensu lato</taxon>
        <taxon>Dalbergieae</taxon>
        <taxon>Pterocarpus clade</taxon>
        <taxon>Stylosanthes</taxon>
    </lineage>
</organism>
<feature type="transmembrane region" description="Helical" evidence="1">
    <location>
        <begin position="116"/>
        <end position="133"/>
    </location>
</feature>
<name>A0ABU6R3B9_9FABA</name>
<accession>A0ABU6R3B9</accession>
<keyword evidence="1" id="KW-0812">Transmembrane</keyword>
<sequence>MLSAAQPVGGPWTLIYYGARAFGCHGSNPPHSSAIYTCRRQMSIYTKLQIELYLIRNPLDANREFVIAPNTKIPNSLGHYHSPHVLSLPSPSALTIINSSFIFVFHHVLLVHHHPSTFITIVLCSPIVPSALPRRRFAHPAKPEFRRLAAAHRVVVLLLCSAVVLLKFGGLVEWVPCRRVALLYSLLGSSSSLFYKAI</sequence>
<gene>
    <name evidence="2" type="ORF">PIB30_003251</name>
</gene>
<evidence type="ECO:0000313" key="3">
    <source>
        <dbReference type="Proteomes" id="UP001341840"/>
    </source>
</evidence>
<comment type="caution">
    <text evidence="2">The sequence shown here is derived from an EMBL/GenBank/DDBJ whole genome shotgun (WGS) entry which is preliminary data.</text>
</comment>
<proteinExistence type="predicted"/>
<keyword evidence="3" id="KW-1185">Reference proteome</keyword>
<evidence type="ECO:0000313" key="2">
    <source>
        <dbReference type="EMBL" id="MED6118505.1"/>
    </source>
</evidence>
<feature type="transmembrane region" description="Helical" evidence="1">
    <location>
        <begin position="154"/>
        <end position="175"/>
    </location>
</feature>